<evidence type="ECO:0000256" key="4">
    <source>
        <dbReference type="ARBA" id="ARBA00013170"/>
    </source>
</evidence>
<accession>A0A8G2FGK2</accession>
<evidence type="ECO:0000256" key="9">
    <source>
        <dbReference type="ARBA" id="ARBA00022989"/>
    </source>
</evidence>
<keyword evidence="13" id="KW-1208">Phospholipid metabolism</keyword>
<keyword evidence="18" id="KW-1185">Reference proteome</keyword>
<protein>
    <recommendedName>
        <fullName evidence="5">CDP-diacylglycerol--glycerol-3-phosphate 3-phosphatidyltransferase</fullName>
        <ecNumber evidence="4">2.7.8.5</ecNumber>
    </recommendedName>
</protein>
<evidence type="ECO:0000256" key="10">
    <source>
        <dbReference type="ARBA" id="ARBA00023098"/>
    </source>
</evidence>
<evidence type="ECO:0000256" key="16">
    <source>
        <dbReference type="SAM" id="Phobius"/>
    </source>
</evidence>
<keyword evidence="10" id="KW-0443">Lipid metabolism</keyword>
<dbReference type="InterPro" id="IPR043130">
    <property type="entry name" value="CDP-OH_PTrfase_TM_dom"/>
</dbReference>
<dbReference type="GO" id="GO:0046474">
    <property type="term" value="P:glycerophospholipid biosynthetic process"/>
    <property type="evidence" value="ECO:0007669"/>
    <property type="project" value="TreeGrafter"/>
</dbReference>
<evidence type="ECO:0000256" key="11">
    <source>
        <dbReference type="ARBA" id="ARBA00023136"/>
    </source>
</evidence>
<reference evidence="17 18" key="1">
    <citation type="submission" date="2017-01" db="EMBL/GenBank/DDBJ databases">
        <authorList>
            <person name="Varghese N."/>
            <person name="Submissions S."/>
        </authorList>
    </citation>
    <scope>NUCLEOTIDE SEQUENCE [LARGE SCALE GENOMIC DNA]</scope>
    <source>
        <strain evidence="17 18">ATCC 35905</strain>
    </source>
</reference>
<evidence type="ECO:0000256" key="15">
    <source>
        <dbReference type="RuleBase" id="RU003750"/>
    </source>
</evidence>
<dbReference type="PIRSF" id="PIRSF000847">
    <property type="entry name" value="Phos_ph_gly_syn"/>
    <property type="match status" value="1"/>
</dbReference>
<dbReference type="Gene3D" id="1.20.120.1760">
    <property type="match status" value="1"/>
</dbReference>
<evidence type="ECO:0000313" key="18">
    <source>
        <dbReference type="Proteomes" id="UP000186308"/>
    </source>
</evidence>
<comment type="similarity">
    <text evidence="3 15">Belongs to the CDP-alcohol phosphatidyltransferase class-I family.</text>
</comment>
<evidence type="ECO:0000256" key="14">
    <source>
        <dbReference type="ARBA" id="ARBA00048586"/>
    </source>
</evidence>
<organism evidence="17 18">
    <name type="scientific">Acidiphilium rubrum</name>
    <dbReference type="NCBI Taxonomy" id="526"/>
    <lineage>
        <taxon>Bacteria</taxon>
        <taxon>Pseudomonadati</taxon>
        <taxon>Pseudomonadota</taxon>
        <taxon>Alphaproteobacteria</taxon>
        <taxon>Acetobacterales</taxon>
        <taxon>Acidocellaceae</taxon>
        <taxon>Acidiphilium</taxon>
    </lineage>
</organism>
<comment type="subcellular location">
    <subcellularLocation>
        <location evidence="1">Membrane</location>
        <topology evidence="1">Multi-pass membrane protein</topology>
    </subcellularLocation>
</comment>
<dbReference type="Proteomes" id="UP000186308">
    <property type="component" value="Unassembled WGS sequence"/>
</dbReference>
<evidence type="ECO:0000256" key="5">
    <source>
        <dbReference type="ARBA" id="ARBA00014944"/>
    </source>
</evidence>
<evidence type="ECO:0000256" key="8">
    <source>
        <dbReference type="ARBA" id="ARBA00022692"/>
    </source>
</evidence>
<feature type="transmembrane region" description="Helical" evidence="16">
    <location>
        <begin position="20"/>
        <end position="41"/>
    </location>
</feature>
<keyword evidence="7 15" id="KW-0808">Transferase</keyword>
<feature type="transmembrane region" description="Helical" evidence="16">
    <location>
        <begin position="48"/>
        <end position="66"/>
    </location>
</feature>
<feature type="transmembrane region" description="Helical" evidence="16">
    <location>
        <begin position="164"/>
        <end position="185"/>
    </location>
</feature>
<dbReference type="GO" id="GO:0016020">
    <property type="term" value="C:membrane"/>
    <property type="evidence" value="ECO:0007669"/>
    <property type="project" value="UniProtKB-SubCell"/>
</dbReference>
<dbReference type="InterPro" id="IPR048254">
    <property type="entry name" value="CDP_ALCOHOL_P_TRANSF_CS"/>
</dbReference>
<evidence type="ECO:0000256" key="13">
    <source>
        <dbReference type="ARBA" id="ARBA00023264"/>
    </source>
</evidence>
<sequence length="191" mass="20195">MPDGINRHSSRAGASTDVATLPNVLTFGRICAVPIAIWLVLRRDCAIAAILFALAGLTDALDGWLARRQGPSILGTLLDPLADKLLLTSMFITLAAIGLLPLWLTILVVFRDGMIIGGIGLLRLLGRTVAIRPLIISKLNSVAQITLVGVTLAEAGFAVHPPYIRPMLIGLVALTTLISGGAYVMRGSRLV</sequence>
<name>A0A8G2FGK2_ACIRU</name>
<feature type="transmembrane region" description="Helical" evidence="16">
    <location>
        <begin position="86"/>
        <end position="110"/>
    </location>
</feature>
<dbReference type="InterPro" id="IPR000462">
    <property type="entry name" value="CDP-OH_P_trans"/>
</dbReference>
<dbReference type="EC" id="2.7.8.5" evidence="4"/>
<dbReference type="PANTHER" id="PTHR14269">
    <property type="entry name" value="CDP-DIACYLGLYCEROL--GLYCEROL-3-PHOSPHATE 3-PHOSPHATIDYLTRANSFERASE-RELATED"/>
    <property type="match status" value="1"/>
</dbReference>
<keyword evidence="6" id="KW-0444">Lipid biosynthesis</keyword>
<dbReference type="OrthoDB" id="9796672at2"/>
<keyword evidence="11 16" id="KW-0472">Membrane</keyword>
<feature type="transmembrane region" description="Helical" evidence="16">
    <location>
        <begin position="131"/>
        <end position="152"/>
    </location>
</feature>
<dbReference type="EMBL" id="FTNE01000012">
    <property type="protein sequence ID" value="SIQ95652.1"/>
    <property type="molecule type" value="Genomic_DNA"/>
</dbReference>
<evidence type="ECO:0000256" key="1">
    <source>
        <dbReference type="ARBA" id="ARBA00004141"/>
    </source>
</evidence>
<dbReference type="AlphaFoldDB" id="A0A8G2FGK2"/>
<evidence type="ECO:0000256" key="6">
    <source>
        <dbReference type="ARBA" id="ARBA00022516"/>
    </source>
</evidence>
<keyword evidence="8 16" id="KW-0812">Transmembrane</keyword>
<gene>
    <name evidence="17" type="ORF">SAMN05421828_11284</name>
</gene>
<dbReference type="PROSITE" id="PS00379">
    <property type="entry name" value="CDP_ALCOHOL_P_TRANSF"/>
    <property type="match status" value="1"/>
</dbReference>
<dbReference type="GO" id="GO:0008444">
    <property type="term" value="F:CDP-diacylglycerol-glycerol-3-phosphate 3-phosphatidyltransferase activity"/>
    <property type="evidence" value="ECO:0007669"/>
    <property type="project" value="UniProtKB-EC"/>
</dbReference>
<dbReference type="InterPro" id="IPR004570">
    <property type="entry name" value="Phosphatidylglycerol_P_synth"/>
</dbReference>
<evidence type="ECO:0000256" key="2">
    <source>
        <dbReference type="ARBA" id="ARBA00005042"/>
    </source>
</evidence>
<dbReference type="InterPro" id="IPR050324">
    <property type="entry name" value="CDP-alcohol_PTase-I"/>
</dbReference>
<comment type="caution">
    <text evidence="17">The sequence shown here is derived from an EMBL/GenBank/DDBJ whole genome shotgun (WGS) entry which is preliminary data.</text>
</comment>
<evidence type="ECO:0000256" key="12">
    <source>
        <dbReference type="ARBA" id="ARBA00023209"/>
    </source>
</evidence>
<evidence type="ECO:0000256" key="3">
    <source>
        <dbReference type="ARBA" id="ARBA00010441"/>
    </source>
</evidence>
<keyword evidence="9 16" id="KW-1133">Transmembrane helix</keyword>
<keyword evidence="12" id="KW-0594">Phospholipid biosynthesis</keyword>
<dbReference type="PANTHER" id="PTHR14269:SF11">
    <property type="entry name" value="CDP-DIACYLGLYCEROL--GLYCEROL-3-PHOSPHATE 3-PHOSPHATIDYLTRANSFERASE"/>
    <property type="match status" value="1"/>
</dbReference>
<comment type="catalytic activity">
    <reaction evidence="14">
        <text>a CDP-1,2-diacyl-sn-glycerol + sn-glycerol 3-phosphate = a 1,2-diacyl-sn-glycero-3-phospho-(1'-sn-glycero-3'-phosphate) + CMP + H(+)</text>
        <dbReference type="Rhea" id="RHEA:12593"/>
        <dbReference type="ChEBI" id="CHEBI:15378"/>
        <dbReference type="ChEBI" id="CHEBI:57597"/>
        <dbReference type="ChEBI" id="CHEBI:58332"/>
        <dbReference type="ChEBI" id="CHEBI:60110"/>
        <dbReference type="ChEBI" id="CHEBI:60377"/>
        <dbReference type="EC" id="2.7.8.5"/>
    </reaction>
</comment>
<comment type="pathway">
    <text evidence="2">Phospholipid metabolism; phosphatidylglycerol biosynthesis; phosphatidylglycerol from CDP-diacylglycerol: step 1/2.</text>
</comment>
<evidence type="ECO:0000313" key="17">
    <source>
        <dbReference type="EMBL" id="SIQ95652.1"/>
    </source>
</evidence>
<evidence type="ECO:0000256" key="7">
    <source>
        <dbReference type="ARBA" id="ARBA00022679"/>
    </source>
</evidence>
<dbReference type="Pfam" id="PF01066">
    <property type="entry name" value="CDP-OH_P_transf"/>
    <property type="match status" value="1"/>
</dbReference>
<proteinExistence type="inferred from homology"/>